<evidence type="ECO:0000313" key="1">
    <source>
        <dbReference type="EMBL" id="CAG8742799.1"/>
    </source>
</evidence>
<organism evidence="1 2">
    <name type="scientific">Dentiscutata heterogama</name>
    <dbReference type="NCBI Taxonomy" id="1316150"/>
    <lineage>
        <taxon>Eukaryota</taxon>
        <taxon>Fungi</taxon>
        <taxon>Fungi incertae sedis</taxon>
        <taxon>Mucoromycota</taxon>
        <taxon>Glomeromycotina</taxon>
        <taxon>Glomeromycetes</taxon>
        <taxon>Diversisporales</taxon>
        <taxon>Gigasporaceae</taxon>
        <taxon>Dentiscutata</taxon>
    </lineage>
</organism>
<gene>
    <name evidence="1" type="ORF">DHETER_LOCUS14156</name>
</gene>
<feature type="non-terminal residue" evidence="1">
    <location>
        <position position="1"/>
    </location>
</feature>
<sequence length="77" mass="9126">IFKRCGTLKYLGYCSFHFEEVFQLHDKMLKCINKNTIIEIGLTQSNKKILSKLRDKNIENVVFSFLNNYIDLDHIDL</sequence>
<feature type="non-terminal residue" evidence="1">
    <location>
        <position position="77"/>
    </location>
</feature>
<evidence type="ECO:0000313" key="2">
    <source>
        <dbReference type="Proteomes" id="UP000789702"/>
    </source>
</evidence>
<protein>
    <submittedName>
        <fullName evidence="1">3836_t:CDS:1</fullName>
    </submittedName>
</protein>
<name>A0ACA9QBI7_9GLOM</name>
<comment type="caution">
    <text evidence="1">The sequence shown here is derived from an EMBL/GenBank/DDBJ whole genome shotgun (WGS) entry which is preliminary data.</text>
</comment>
<proteinExistence type="predicted"/>
<reference evidence="1" key="1">
    <citation type="submission" date="2021-06" db="EMBL/GenBank/DDBJ databases">
        <authorList>
            <person name="Kallberg Y."/>
            <person name="Tangrot J."/>
            <person name="Rosling A."/>
        </authorList>
    </citation>
    <scope>NUCLEOTIDE SEQUENCE</scope>
    <source>
        <strain evidence="1">IL203A</strain>
    </source>
</reference>
<dbReference type="EMBL" id="CAJVPU010042047">
    <property type="protein sequence ID" value="CAG8742799.1"/>
    <property type="molecule type" value="Genomic_DNA"/>
</dbReference>
<keyword evidence="2" id="KW-1185">Reference proteome</keyword>
<dbReference type="Proteomes" id="UP000789702">
    <property type="component" value="Unassembled WGS sequence"/>
</dbReference>
<accession>A0ACA9QBI7</accession>